<evidence type="ECO:0000313" key="1">
    <source>
        <dbReference type="EMBL" id="WXB10682.1"/>
    </source>
</evidence>
<dbReference type="Pfam" id="PF10009">
    <property type="entry name" value="DUF2252"/>
    <property type="match status" value="1"/>
</dbReference>
<keyword evidence="2" id="KW-1185">Reference proteome</keyword>
<dbReference type="InterPro" id="IPR018721">
    <property type="entry name" value="DUF2252"/>
</dbReference>
<accession>A0ABZ2LIW7</accession>
<dbReference type="Proteomes" id="UP001374803">
    <property type="component" value="Chromosome"/>
</dbReference>
<evidence type="ECO:0000313" key="2">
    <source>
        <dbReference type="Proteomes" id="UP001374803"/>
    </source>
</evidence>
<gene>
    <name evidence="1" type="ORF">LVJ94_05195</name>
</gene>
<sequence>MGDVDEDVAVQVRDLDQTVLGNPAHDLVRLGLSLAMAARESDLPGVTTAKMLEEMIVGYQASLLGRPQQPSNGRGPKKPESIRIVLKKALRRTWKDLFEERLEDTTPDIPLGAHFWPLSATEKKVVKELFSSNDVRRLVTLPSVYDGNAGIEVVDAAHWVKGCSSLGRIRIAVLVRVEGPAGSKRKICLVDVKEAATAIAPHYKDARMPRSNAERIVMGAKHLAPALGKRMLAARLYGKAVFLRELLPQDLKFDLKNLCEKEAMKIARYLAVVVGQAHARQLDGSGRASWKRELDRHHTKSLDAPSWLWASVVDLVAIHEVAYLAHCRKCAMVRARQT</sequence>
<name>A0ABZ2LIW7_9BACT</name>
<protein>
    <submittedName>
        <fullName evidence="1">DUF2252 domain-containing protein</fullName>
    </submittedName>
</protein>
<proteinExistence type="predicted"/>
<organism evidence="1 2">
    <name type="scientific">Pendulispora rubella</name>
    <dbReference type="NCBI Taxonomy" id="2741070"/>
    <lineage>
        <taxon>Bacteria</taxon>
        <taxon>Pseudomonadati</taxon>
        <taxon>Myxococcota</taxon>
        <taxon>Myxococcia</taxon>
        <taxon>Myxococcales</taxon>
        <taxon>Sorangiineae</taxon>
        <taxon>Pendulisporaceae</taxon>
        <taxon>Pendulispora</taxon>
    </lineage>
</organism>
<reference evidence="1" key="1">
    <citation type="submission" date="2021-12" db="EMBL/GenBank/DDBJ databases">
        <title>Discovery of the Pendulisporaceae a myxobacterial family with distinct sporulation behavior and unique specialized metabolism.</title>
        <authorList>
            <person name="Garcia R."/>
            <person name="Popoff A."/>
            <person name="Bader C.D."/>
            <person name="Loehr J."/>
            <person name="Walesch S."/>
            <person name="Walt C."/>
            <person name="Boldt J."/>
            <person name="Bunk B."/>
            <person name="Haeckl F.J.F.P.J."/>
            <person name="Gunesch A.P."/>
            <person name="Birkelbach J."/>
            <person name="Nuebel U."/>
            <person name="Pietschmann T."/>
            <person name="Bach T."/>
            <person name="Mueller R."/>
        </authorList>
    </citation>
    <scope>NUCLEOTIDE SEQUENCE</scope>
    <source>
        <strain evidence="1">MSr11367</strain>
    </source>
</reference>
<dbReference type="EMBL" id="CP089983">
    <property type="protein sequence ID" value="WXB10682.1"/>
    <property type="molecule type" value="Genomic_DNA"/>
</dbReference>